<evidence type="ECO:0000256" key="2">
    <source>
        <dbReference type="SAM" id="MobiDB-lite"/>
    </source>
</evidence>
<dbReference type="InterPro" id="IPR035979">
    <property type="entry name" value="RBD_domain_sf"/>
</dbReference>
<organism evidence="4 5">
    <name type="scientific">Steinernema hermaphroditum</name>
    <dbReference type="NCBI Taxonomy" id="289476"/>
    <lineage>
        <taxon>Eukaryota</taxon>
        <taxon>Metazoa</taxon>
        <taxon>Ecdysozoa</taxon>
        <taxon>Nematoda</taxon>
        <taxon>Chromadorea</taxon>
        <taxon>Rhabditida</taxon>
        <taxon>Tylenchina</taxon>
        <taxon>Panagrolaimomorpha</taxon>
        <taxon>Strongyloidoidea</taxon>
        <taxon>Steinernematidae</taxon>
        <taxon>Steinernema</taxon>
    </lineage>
</organism>
<feature type="compositionally biased region" description="Low complexity" evidence="2">
    <location>
        <begin position="173"/>
        <end position="186"/>
    </location>
</feature>
<dbReference type="Proteomes" id="UP001175271">
    <property type="component" value="Unassembled WGS sequence"/>
</dbReference>
<dbReference type="InterPro" id="IPR000504">
    <property type="entry name" value="RRM_dom"/>
</dbReference>
<feature type="compositionally biased region" description="Basic and acidic residues" evidence="2">
    <location>
        <begin position="98"/>
        <end position="128"/>
    </location>
</feature>
<evidence type="ECO:0000313" key="5">
    <source>
        <dbReference type="Proteomes" id="UP001175271"/>
    </source>
</evidence>
<dbReference type="InterPro" id="IPR050441">
    <property type="entry name" value="RBM"/>
</dbReference>
<dbReference type="SMART" id="SM00360">
    <property type="entry name" value="RRM"/>
    <property type="match status" value="1"/>
</dbReference>
<keyword evidence="5" id="KW-1185">Reference proteome</keyword>
<dbReference type="EMBL" id="JAUCMV010000002">
    <property type="protein sequence ID" value="KAK0415345.1"/>
    <property type="molecule type" value="Genomic_DNA"/>
</dbReference>
<dbReference type="AlphaFoldDB" id="A0AA39I045"/>
<proteinExistence type="predicted"/>
<keyword evidence="1" id="KW-0694">RNA-binding</keyword>
<sequence length="1099" mass="126425">MARRAGPPSIDGLYSLKVDNISYHTTSHDLRRMFDRYGEIGDIHIPRDRHTRTSRGFAFVRFYNRKDAEYAMHKNDGRLVDGREIRVSMARYERPIDERGGRRERDDRHDDRRRSDRYDDRRDRERRERNRSRSRSRSRSPVRRSRSPIRERSRSRSPTPVKEQVEQARSRSRSASPAASGGSPQREGSAPVEDNGDRQSHMSLSGFPVPDEIIVNLFDYIDFTTCHTLFGPVCKRFRQLSSRYGPKQHFALCLENGLAFTLKRIKADNESIFGVIEDVPECKRKKLPDIDKLLSTMPLFCQFRSMHLEYNPHDLLNTMDDVFIENLKGLKDSYPYLFDVKKISFRSFCNLAECLEVLGIIEKFVERDSTIVDITVNLGAANDRVLDSAMDHGYYLKRHARVTFDVHNSDEEVVMNVLKSFAEKAAAEKFQFDQIVVQLALVTLFNFVRTSSEPPTVYMIKDSPYFGYTVSHEPRGLVIERCQRVPCIKLNLAEIFAKREAIICFRAERKLDSFVKMAHVRTACRHLKANDSAEIPFCASYRIENVSICVIDYDSFDKTFDTSWLAANGIRSEKNGDRKEVDRDLPIDVVHMGMNFEKIESLINKWRNGNGRFFFKRWNKISVTPDSEHLWLKLLAKYGIDQVDNDRSLAIPMVHASKLFSLRMWKEAGNKELFFQINDLSVDSMKLVSLITDWKKSSGECVVSGQKKVFVKLKDSALDVLKKLTGSDAYPFFFVHPLWNARLMFSVVGGDHYISVVPIDAEAVKDWNLNLLFDMPQIFPWIDAQIGKWKTGNGLYIAGKKELEIALQDDVDRHTFLTKYGPEMSMDNFSVIGVPHPSSYSSLTIRREIGSTHFKIKSHASKVDGAELESLVSCWMTENGEHFGHGQSNVEVELSESVLRILARISASEVVDVVFFTHPLGYHRLKFQQVGKSVDYDHSKCVTLYRYRISVVAAEPKVDDDDIDVSLLYADVDPKKKKNTLRRRISSVFPKRDRCQCKLFVGVRRGVGDVAAQRASMQEELHPRPPSKAAGREDLLHRADVILQKYSESLDPELLEYLQLSRRYINLHFDPYVSTGILSFLPVEVVYDVFTMNEDDILG</sequence>
<evidence type="ECO:0000256" key="1">
    <source>
        <dbReference type="PROSITE-ProRule" id="PRU00176"/>
    </source>
</evidence>
<dbReference type="CDD" id="cd12311">
    <property type="entry name" value="RRM_SRSF2_SRSF8"/>
    <property type="match status" value="1"/>
</dbReference>
<feature type="compositionally biased region" description="Basic residues" evidence="2">
    <location>
        <begin position="129"/>
        <end position="147"/>
    </location>
</feature>
<dbReference type="Gene3D" id="3.30.70.330">
    <property type="match status" value="1"/>
</dbReference>
<protein>
    <recommendedName>
        <fullName evidence="3">RRM domain-containing protein</fullName>
    </recommendedName>
</protein>
<evidence type="ECO:0000259" key="3">
    <source>
        <dbReference type="PROSITE" id="PS50102"/>
    </source>
</evidence>
<feature type="region of interest" description="Disordered" evidence="2">
    <location>
        <begin position="98"/>
        <end position="204"/>
    </location>
</feature>
<gene>
    <name evidence="4" type="ORF">QR680_011900</name>
</gene>
<evidence type="ECO:0000313" key="4">
    <source>
        <dbReference type="EMBL" id="KAK0415345.1"/>
    </source>
</evidence>
<reference evidence="4" key="1">
    <citation type="submission" date="2023-06" db="EMBL/GenBank/DDBJ databases">
        <title>Genomic analysis of the entomopathogenic nematode Steinernema hermaphroditum.</title>
        <authorList>
            <person name="Schwarz E.M."/>
            <person name="Heppert J.K."/>
            <person name="Baniya A."/>
            <person name="Schwartz H.T."/>
            <person name="Tan C.-H."/>
            <person name="Antoshechkin I."/>
            <person name="Sternberg P.W."/>
            <person name="Goodrich-Blair H."/>
            <person name="Dillman A.R."/>
        </authorList>
    </citation>
    <scope>NUCLEOTIDE SEQUENCE</scope>
    <source>
        <strain evidence="4">PS9179</strain>
        <tissue evidence="4">Whole animal</tissue>
    </source>
</reference>
<feature type="domain" description="RRM" evidence="3">
    <location>
        <begin position="14"/>
        <end position="92"/>
    </location>
</feature>
<name>A0AA39I045_9BILA</name>
<dbReference type="PROSITE" id="PS50102">
    <property type="entry name" value="RRM"/>
    <property type="match status" value="1"/>
</dbReference>
<dbReference type="PANTHER" id="PTHR48034">
    <property type="entry name" value="TRANSFORMER-2 SEX-DETERMINING PROTEIN-RELATED"/>
    <property type="match status" value="1"/>
</dbReference>
<dbReference type="SUPFAM" id="SSF54928">
    <property type="entry name" value="RNA-binding domain, RBD"/>
    <property type="match status" value="1"/>
</dbReference>
<accession>A0AA39I045</accession>
<dbReference type="GO" id="GO:0003723">
    <property type="term" value="F:RNA binding"/>
    <property type="evidence" value="ECO:0007669"/>
    <property type="project" value="UniProtKB-UniRule"/>
</dbReference>
<dbReference type="InterPro" id="IPR012677">
    <property type="entry name" value="Nucleotide-bd_a/b_plait_sf"/>
</dbReference>
<dbReference type="Pfam" id="PF00076">
    <property type="entry name" value="RRM_1"/>
    <property type="match status" value="1"/>
</dbReference>
<comment type="caution">
    <text evidence="4">The sequence shown here is derived from an EMBL/GenBank/DDBJ whole genome shotgun (WGS) entry which is preliminary data.</text>
</comment>